<proteinExistence type="predicted"/>
<reference evidence="4 5" key="1">
    <citation type="submission" date="2019-11" db="EMBL/GenBank/DDBJ databases">
        <title>Using colonization assays and comparative genomics to discover symbiosis behaviors and factors in Vibrio fischeri.</title>
        <authorList>
            <person name="Bongrand C."/>
            <person name="Moriano-Gutierrez S."/>
            <person name="Arevalo P."/>
            <person name="Mcfall-Ngai M."/>
            <person name="Visick K."/>
            <person name="Polz M.F."/>
            <person name="Ruby E.G."/>
        </authorList>
    </citation>
    <scope>NUCLEOTIDE SEQUENCE [LARGE SCALE GENOMIC DNA]</scope>
    <source>
        <strain evidence="5">emors.4.1</strain>
    </source>
</reference>
<feature type="transmembrane region" description="Helical" evidence="2">
    <location>
        <begin position="331"/>
        <end position="359"/>
    </location>
</feature>
<keyword evidence="2" id="KW-0812">Transmembrane</keyword>
<dbReference type="NCBIfam" id="NF010295">
    <property type="entry name" value="PRK13735.1"/>
    <property type="match status" value="1"/>
</dbReference>
<feature type="transmembrane region" description="Helical" evidence="2">
    <location>
        <begin position="371"/>
        <end position="393"/>
    </location>
</feature>
<evidence type="ECO:0000256" key="1">
    <source>
        <dbReference type="SAM" id="MobiDB-lite"/>
    </source>
</evidence>
<feature type="transmembrane region" description="Helical" evidence="2">
    <location>
        <begin position="12"/>
        <end position="32"/>
    </location>
</feature>
<evidence type="ECO:0000256" key="2">
    <source>
        <dbReference type="SAM" id="Phobius"/>
    </source>
</evidence>
<dbReference type="Pfam" id="PF07916">
    <property type="entry name" value="TraG_N"/>
    <property type="match status" value="1"/>
</dbReference>
<feature type="compositionally biased region" description="Low complexity" evidence="1">
    <location>
        <begin position="704"/>
        <end position="713"/>
    </location>
</feature>
<evidence type="ECO:0000259" key="3">
    <source>
        <dbReference type="Pfam" id="PF07916"/>
    </source>
</evidence>
<feature type="compositionally biased region" description="Polar residues" evidence="1">
    <location>
        <begin position="665"/>
        <end position="681"/>
    </location>
</feature>
<feature type="transmembrane region" description="Helical" evidence="2">
    <location>
        <begin position="38"/>
        <end position="58"/>
    </location>
</feature>
<keyword evidence="2" id="KW-1133">Transmembrane helix</keyword>
<dbReference type="InterPro" id="IPR012931">
    <property type="entry name" value="TraG_N_Proteobacteria"/>
</dbReference>
<evidence type="ECO:0000313" key="4">
    <source>
        <dbReference type="EMBL" id="MUK51136.1"/>
    </source>
</evidence>
<feature type="region of interest" description="Disordered" evidence="1">
    <location>
        <begin position="877"/>
        <end position="936"/>
    </location>
</feature>
<name>A0A844P7S4_ALIFS</name>
<dbReference type="AlphaFoldDB" id="A0A844P7S4"/>
<feature type="domain" description="TraG N-terminal Proteobacteria" evidence="3">
    <location>
        <begin position="11"/>
        <end position="461"/>
    </location>
</feature>
<dbReference type="Proteomes" id="UP000448038">
    <property type="component" value="Unassembled WGS sequence"/>
</dbReference>
<keyword evidence="2" id="KW-0472">Membrane</keyword>
<organism evidence="4 5">
    <name type="scientific">Aliivibrio fischeri</name>
    <name type="common">Vibrio fischeri</name>
    <dbReference type="NCBI Taxonomy" id="668"/>
    <lineage>
        <taxon>Bacteria</taxon>
        <taxon>Pseudomonadati</taxon>
        <taxon>Pseudomonadota</taxon>
        <taxon>Gammaproteobacteria</taxon>
        <taxon>Vibrionales</taxon>
        <taxon>Vibrionaceae</taxon>
        <taxon>Aliivibrio</taxon>
    </lineage>
</organism>
<gene>
    <name evidence="4" type="primary">traG</name>
    <name evidence="4" type="ORF">GNP88_18555</name>
</gene>
<accession>A0A844P7S4</accession>
<sequence length="936" mass="101844">MVTSKEFTMWEMYVFSGGATAQKVFNALAAFFNTNDWATLLSIIAIFALFVTATRFILTRDHNNLLSWFATALLVPSLLLTPKTDMIIIDASQLGRTYTVGNIPLGIVVPAHYSTVFMHGMSSVIDKLFRMPNDQAYSTSGMLFGAKLMNLAGNIGVQEPELKGIWGQYLQNCIRPDITVNHKYTWSEFANSGNVFEFLKNNHPSPLRRISMENDFITCQEALPRIEVMFNDEVNKSWSLICTQSQGAKWAKDEALLQNSLQNSMREFANISQSASEIMKQNIAINAVREGLYSNAASVDAVGASLNYAQAQNQSNITSTMISMGLNAKSWLPIVHSVLIILIVCTSIPVFLACFVPGMTLNILKGYMNGYFYLATWPMFFTFINMIMTYSLAGGTADTIGTNGGVISLSSRDQVQQLQNQYSAVAGWLMMAVPFIAAKALSGGTAMASSLMHQFSSTANSTASRNSGALSSGDLGFGNLQVDNQTLSNMNANKHDMAYLSNQFGATTQRADGTAVTQFAGGNVYNASGGISKTAFDVNSGTVQTSALQRNLSDSEQVTAQTRTAYNQSVAASSDALMSLGRSASTNNSYGEGTQDTNSANLNQSLASMDSIVSEHAKATGISKSDAYRSMTDAYYGVDGFIEKSGGLQVLGNGGRAGIKGSAGFKNSHNWSGSEDNTTSTTDRDAQSRQEQFNEAMGKVKQYSSNENTSSLNSETQQAAMNFNDSYKKSEDLADNLELSHSKSQAYSAALQASQNGTLGMNTDLKQEFQEYVEQYRPNNVEAIMNGSSGEVRDIRDAMFDGFMAEKFQDYDPQLAAAKDNSRFNEPVETIKGMDLDGQYQKGSEGLKTLVTDSQSGKLTGMRDTYLNESSTLFNGQTLGEKRADSHENREELGGKVVNDIPTVPETTPPPETPKPEEKQTINLKDIELPKTITPF</sequence>
<dbReference type="EMBL" id="WOBN01000037">
    <property type="protein sequence ID" value="MUK51136.1"/>
    <property type="molecule type" value="Genomic_DNA"/>
</dbReference>
<feature type="compositionally biased region" description="Basic and acidic residues" evidence="1">
    <location>
        <begin position="914"/>
        <end position="929"/>
    </location>
</feature>
<protein>
    <submittedName>
        <fullName evidence="4">Conjugal transfer mating pair stabilization protein TraG</fullName>
    </submittedName>
</protein>
<feature type="transmembrane region" description="Helical" evidence="2">
    <location>
        <begin position="65"/>
        <end position="82"/>
    </location>
</feature>
<comment type="caution">
    <text evidence="4">The sequence shown here is derived from an EMBL/GenBank/DDBJ whole genome shotgun (WGS) entry which is preliminary data.</text>
</comment>
<evidence type="ECO:0000313" key="5">
    <source>
        <dbReference type="Proteomes" id="UP000448038"/>
    </source>
</evidence>
<feature type="compositionally biased region" description="Basic and acidic residues" evidence="1">
    <location>
        <begin position="880"/>
        <end position="894"/>
    </location>
</feature>
<feature type="region of interest" description="Disordered" evidence="1">
    <location>
        <begin position="662"/>
        <end position="713"/>
    </location>
</feature>